<name>A0A502DZT0_9BURK</name>
<evidence type="ECO:0000313" key="2">
    <source>
        <dbReference type="EMBL" id="TPG31038.1"/>
    </source>
</evidence>
<accession>A0A502DZT0</accession>
<dbReference type="InterPro" id="IPR013974">
    <property type="entry name" value="SAF"/>
</dbReference>
<dbReference type="Pfam" id="PF16976">
    <property type="entry name" value="RcpC"/>
    <property type="match status" value="1"/>
</dbReference>
<sequence length="332" mass="34445">MFHLSRIVAVVLVLLALALGTYAWMLSRTKPAPPAVSSLPVEAPKSTATFPVVVTSKAVPAGQAIGADALRVERLPINPPGAFKDVASAEGRVPVADLGEGTPLLEGQLVSGLALHVQDGERAIAVKADEANGVGNRVRPGDFVDVFFVLKSDGKDVEHTQARLLLPRARVLAFGSTSLDHLPNTKPVDAKAANAQAARPEAARTAVLAVPVMAVNRIALAESAGRLQLALRNPTDTAVPDPALFAELPTALRPRVLATGTAAQPPLQGIDVAQAGLRASDLADGGSANVPRSQAARTVNVATPVRAVRSATPVGGTEFEIIRGDRRETATY</sequence>
<feature type="domain" description="SAF" evidence="1">
    <location>
        <begin position="50"/>
        <end position="110"/>
    </location>
</feature>
<dbReference type="Proteomes" id="UP000319212">
    <property type="component" value="Unassembled WGS sequence"/>
</dbReference>
<dbReference type="AlphaFoldDB" id="A0A502DZT0"/>
<dbReference type="InterPro" id="IPR031571">
    <property type="entry name" value="RcpC_dom"/>
</dbReference>
<dbReference type="Pfam" id="PF08666">
    <property type="entry name" value="SAF"/>
    <property type="match status" value="1"/>
</dbReference>
<organism evidence="2 3">
    <name type="scientific">Variovorax guangxiensis</name>
    <dbReference type="NCBI Taxonomy" id="1775474"/>
    <lineage>
        <taxon>Bacteria</taxon>
        <taxon>Pseudomonadati</taxon>
        <taxon>Pseudomonadota</taxon>
        <taxon>Betaproteobacteria</taxon>
        <taxon>Burkholderiales</taxon>
        <taxon>Comamonadaceae</taxon>
        <taxon>Variovorax</taxon>
    </lineage>
</organism>
<gene>
    <name evidence="2" type="primary">cpaB</name>
    <name evidence="2" type="ORF">EAH82_03860</name>
</gene>
<evidence type="ECO:0000259" key="1">
    <source>
        <dbReference type="SMART" id="SM00858"/>
    </source>
</evidence>
<protein>
    <submittedName>
        <fullName evidence="2">Flp pilus assembly protein CpaB</fullName>
    </submittedName>
</protein>
<dbReference type="NCBIfam" id="TIGR03177">
    <property type="entry name" value="pilus_cpaB"/>
    <property type="match status" value="1"/>
</dbReference>
<dbReference type="CDD" id="cd11614">
    <property type="entry name" value="SAF_CpaB_FlgA_like"/>
    <property type="match status" value="1"/>
</dbReference>
<dbReference type="InterPro" id="IPR017592">
    <property type="entry name" value="Pilus_assmbl_Flp-typ_CpaB"/>
</dbReference>
<proteinExistence type="predicted"/>
<reference evidence="2 3" key="1">
    <citation type="journal article" date="2019" name="Environ. Microbiol.">
        <title>Species interactions and distinct microbial communities in high Arctic permafrost affected cryosols are associated with the CH4 and CO2 gas fluxes.</title>
        <authorList>
            <person name="Altshuler I."/>
            <person name="Hamel J."/>
            <person name="Turney S."/>
            <person name="Magnuson E."/>
            <person name="Levesque R."/>
            <person name="Greer C."/>
            <person name="Whyte L.G."/>
        </authorList>
    </citation>
    <scope>NUCLEOTIDE SEQUENCE [LARGE SCALE GENOMIC DNA]</scope>
    <source>
        <strain evidence="2 3">S06.C</strain>
    </source>
</reference>
<evidence type="ECO:0000313" key="3">
    <source>
        <dbReference type="Proteomes" id="UP000319212"/>
    </source>
</evidence>
<comment type="caution">
    <text evidence="2">The sequence shown here is derived from an EMBL/GenBank/DDBJ whole genome shotgun (WGS) entry which is preliminary data.</text>
</comment>
<dbReference type="OrthoDB" id="8776995at2"/>
<dbReference type="SMART" id="SM00858">
    <property type="entry name" value="SAF"/>
    <property type="match status" value="1"/>
</dbReference>
<dbReference type="EMBL" id="RCZI01000001">
    <property type="protein sequence ID" value="TPG31038.1"/>
    <property type="molecule type" value="Genomic_DNA"/>
</dbReference>